<dbReference type="RefSeq" id="WP_022419649.1">
    <property type="nucleotide sequence ID" value="NZ_FR898498.1"/>
</dbReference>
<proteinExistence type="predicted"/>
<dbReference type="InterPro" id="IPR014054">
    <property type="entry name" value="Phage_regulatory_Rha"/>
</dbReference>
<comment type="caution">
    <text evidence="1">The sequence shown here is derived from an EMBL/GenBank/DDBJ whole genome shotgun (WGS) entry which is preliminary data.</text>
</comment>
<organism evidence="1 2">
    <name type="scientific">Amedibacillus dolichus CAG:375</name>
    <dbReference type="NCBI Taxonomy" id="1263076"/>
    <lineage>
        <taxon>Bacteria</taxon>
        <taxon>Bacillati</taxon>
        <taxon>Bacillota</taxon>
        <taxon>Erysipelotrichia</taxon>
        <taxon>Erysipelotrichales</taxon>
        <taxon>Erysipelotrichaceae</taxon>
        <taxon>Amedibacillus</taxon>
    </lineage>
</organism>
<evidence type="ECO:0000313" key="2">
    <source>
        <dbReference type="Proteomes" id="UP000018093"/>
    </source>
</evidence>
<name>R7G807_9FIRM</name>
<gene>
    <name evidence="1" type="ORF">BN631_00033</name>
</gene>
<dbReference type="EMBL" id="CBIN010000223">
    <property type="protein sequence ID" value="CDE23245.1"/>
    <property type="molecule type" value="Genomic_DNA"/>
</dbReference>
<evidence type="ECO:0000313" key="1">
    <source>
        <dbReference type="EMBL" id="CDE23245.1"/>
    </source>
</evidence>
<dbReference type="Pfam" id="PF09669">
    <property type="entry name" value="Phage_pRha"/>
    <property type="match status" value="1"/>
</dbReference>
<protein>
    <submittedName>
        <fullName evidence="1">Phage regulatory protein Rha family</fullName>
    </submittedName>
</protein>
<sequence>MNKLEVYDFRGQKVTDSRIVAEMVGMQHKDLLEKVRYYTSILEGGKLRSHDFFIPSEYKSKQNKTLPCYLLTKKGCEMVANKLWIYS</sequence>
<accession>R7G807</accession>
<reference evidence="1" key="1">
    <citation type="submission" date="2012-11" db="EMBL/GenBank/DDBJ databases">
        <title>Dependencies among metagenomic species, viruses, plasmids and units of genetic variation.</title>
        <authorList>
            <person name="Nielsen H.B."/>
            <person name="Almeida M."/>
            <person name="Juncker A.S."/>
            <person name="Rasmussen S."/>
            <person name="Li J."/>
            <person name="Sunagawa S."/>
            <person name="Plichta D."/>
            <person name="Gautier L."/>
            <person name="Le Chatelier E."/>
            <person name="Peletier E."/>
            <person name="Bonde I."/>
            <person name="Nielsen T."/>
            <person name="Manichanh C."/>
            <person name="Arumugam M."/>
            <person name="Batto J."/>
            <person name="Santos M.B.Q.D."/>
            <person name="Blom N."/>
            <person name="Borruel N."/>
            <person name="Burgdorf K.S."/>
            <person name="Boumezbeur F."/>
            <person name="Casellas F."/>
            <person name="Dore J."/>
            <person name="Guarner F."/>
            <person name="Hansen T."/>
            <person name="Hildebrand F."/>
            <person name="Kaas R.S."/>
            <person name="Kennedy S."/>
            <person name="Kristiansen K."/>
            <person name="Kultima J.R."/>
            <person name="Leonard P."/>
            <person name="Levenez F."/>
            <person name="Lund O."/>
            <person name="Moumen B."/>
            <person name="Le Paslier D."/>
            <person name="Pons N."/>
            <person name="Pedersen O."/>
            <person name="Prifti E."/>
            <person name="Qin J."/>
            <person name="Raes J."/>
            <person name="Tap J."/>
            <person name="Tims S."/>
            <person name="Ussery D.W."/>
            <person name="Yamada T."/>
            <person name="MetaHit consortium"/>
            <person name="Renault P."/>
            <person name="Sicheritz-Ponten T."/>
            <person name="Bork P."/>
            <person name="Wang J."/>
            <person name="Brunak S."/>
            <person name="Ehrlich S.D."/>
        </authorList>
    </citation>
    <scope>NUCLEOTIDE SEQUENCE [LARGE SCALE GENOMIC DNA]</scope>
</reference>
<dbReference type="AlphaFoldDB" id="R7G807"/>
<dbReference type="Proteomes" id="UP000018093">
    <property type="component" value="Unassembled WGS sequence"/>
</dbReference>